<dbReference type="Pfam" id="PF00149">
    <property type="entry name" value="Metallophos"/>
    <property type="match status" value="1"/>
</dbReference>
<evidence type="ECO:0000259" key="6">
    <source>
        <dbReference type="Pfam" id="PF16656"/>
    </source>
</evidence>
<dbReference type="CDD" id="cd00063">
    <property type="entry name" value="FN3"/>
    <property type="match status" value="1"/>
</dbReference>
<dbReference type="InterPro" id="IPR029052">
    <property type="entry name" value="Metallo-depent_PP-like"/>
</dbReference>
<feature type="signal peptide" evidence="3">
    <location>
        <begin position="1"/>
        <end position="17"/>
    </location>
</feature>
<dbReference type="PANTHER" id="PTHR45867">
    <property type="entry name" value="PURPLE ACID PHOSPHATASE"/>
    <property type="match status" value="1"/>
</dbReference>
<feature type="chain" id="PRO_5044964264" description="Purple acid phosphatase" evidence="3">
    <location>
        <begin position="18"/>
        <end position="497"/>
    </location>
</feature>
<dbReference type="InterPro" id="IPR015914">
    <property type="entry name" value="PAPs_N"/>
</dbReference>
<dbReference type="EMBL" id="JAXOVC010000001">
    <property type="protein sequence ID" value="KAK4508745.1"/>
    <property type="molecule type" value="Genomic_DNA"/>
</dbReference>
<reference evidence="7 8" key="1">
    <citation type="journal article" date="2023" name="G3 (Bethesda)">
        <title>A chromosome-level genome assembly of Zasmidium syzygii isolated from banana leaves.</title>
        <authorList>
            <person name="van Westerhoven A.C."/>
            <person name="Mehrabi R."/>
            <person name="Talebi R."/>
            <person name="Steentjes M.B.F."/>
            <person name="Corcolon B."/>
            <person name="Chong P.A."/>
            <person name="Kema G.H.J."/>
            <person name="Seidl M.F."/>
        </authorList>
    </citation>
    <scope>NUCLEOTIDE SEQUENCE [LARGE SCALE GENOMIC DNA]</scope>
    <source>
        <strain evidence="7 8">P124</strain>
    </source>
</reference>
<sequence length="497" mass="55850">MAIRLWALCLTLAATNAVPSYYDGYQTVDRPTQPVQMRIAYNGPYGVTVSWNTFQQIQRPTVRFAEEPYFLYRTASSEDSTTYPTSLTYSNHVRLNGLLPDTQYYEQYLIDGSNSSQPLSFRTAKEAGNHEPFTVGVVVDMGTFGPLGLSTATGVGAANPLRPGEHTTIQTLSQQLSELDFVVHPGDLSYADAWLKEEIQRYLPNTSRIDNPTVYEHINNAFYDELVNITSYKPYMVSPGNHEANCDNGGTKDKTNGVTYTEAICPVGQTNFTGFRNRFRMPSGPSGGLENFWYSYDYGMAHFVSIDTETDLGHGLTGPDEGSPEFSGPFGLMNQQLDWLEKDLASVDRRKTPWVVVLGHRPFYNSAGGICTNCSANFEPLFHRYGVDLYFCGHSHVYNRNAPIYNNVTDPRELNNPNSTWYIVNGAAGHYDGLDTLNYPLMPYTRYAQDQDYSFSKLIFHNCSHLTQQAVWSSNGSVYDEATLFKDRDCAKGLWKE</sequence>
<evidence type="ECO:0000256" key="2">
    <source>
        <dbReference type="ARBA" id="ARBA00023180"/>
    </source>
</evidence>
<dbReference type="InterPro" id="IPR008963">
    <property type="entry name" value="Purple_acid_Pase-like_N"/>
</dbReference>
<comment type="catalytic activity">
    <reaction evidence="3">
        <text>a phosphate monoester + H2O = an alcohol + phosphate</text>
        <dbReference type="Rhea" id="RHEA:15017"/>
        <dbReference type="ChEBI" id="CHEBI:15377"/>
        <dbReference type="ChEBI" id="CHEBI:30879"/>
        <dbReference type="ChEBI" id="CHEBI:43474"/>
        <dbReference type="ChEBI" id="CHEBI:67140"/>
        <dbReference type="EC" id="3.1.3.2"/>
    </reaction>
</comment>
<dbReference type="CDD" id="cd00839">
    <property type="entry name" value="MPP_PAPs"/>
    <property type="match status" value="1"/>
</dbReference>
<dbReference type="EC" id="3.1.3.2" evidence="3"/>
<feature type="domain" description="Purple acid phosphatase C-terminal" evidence="5">
    <location>
        <begin position="419"/>
        <end position="481"/>
    </location>
</feature>
<evidence type="ECO:0000259" key="5">
    <source>
        <dbReference type="Pfam" id="PF14008"/>
    </source>
</evidence>
<proteinExistence type="inferred from homology"/>
<keyword evidence="3" id="KW-0378">Hydrolase</keyword>
<dbReference type="SUPFAM" id="SSF49363">
    <property type="entry name" value="Purple acid phosphatase, N-terminal domain"/>
    <property type="match status" value="1"/>
</dbReference>
<dbReference type="Gene3D" id="2.60.40.380">
    <property type="entry name" value="Purple acid phosphatase-like, N-terminal"/>
    <property type="match status" value="1"/>
</dbReference>
<evidence type="ECO:0000313" key="7">
    <source>
        <dbReference type="EMBL" id="KAK4508745.1"/>
    </source>
</evidence>
<dbReference type="InterPro" id="IPR003961">
    <property type="entry name" value="FN3_dom"/>
</dbReference>
<gene>
    <name evidence="7" type="ORF">PRZ48_002484</name>
</gene>
<evidence type="ECO:0000313" key="8">
    <source>
        <dbReference type="Proteomes" id="UP001305779"/>
    </source>
</evidence>
<dbReference type="Pfam" id="PF14008">
    <property type="entry name" value="Metallophos_C"/>
    <property type="match status" value="1"/>
</dbReference>
<feature type="domain" description="Purple acid phosphatase N-terminal" evidence="6">
    <location>
        <begin position="34"/>
        <end position="123"/>
    </location>
</feature>
<name>A0ABR0F4X4_ZASCE</name>
<protein>
    <recommendedName>
        <fullName evidence="3">Purple acid phosphatase</fullName>
        <ecNumber evidence="3">3.1.3.2</ecNumber>
    </recommendedName>
</protein>
<dbReference type="InterPro" id="IPR025733">
    <property type="entry name" value="PAPs_C"/>
</dbReference>
<dbReference type="SUPFAM" id="SSF56300">
    <property type="entry name" value="Metallo-dependent phosphatases"/>
    <property type="match status" value="1"/>
</dbReference>
<keyword evidence="1 3" id="KW-0732">Signal</keyword>
<dbReference type="Gene3D" id="3.60.21.10">
    <property type="match status" value="1"/>
</dbReference>
<dbReference type="InterPro" id="IPR004843">
    <property type="entry name" value="Calcineurin-like_PHP"/>
</dbReference>
<comment type="caution">
    <text evidence="7">The sequence shown here is derived from an EMBL/GenBank/DDBJ whole genome shotgun (WGS) entry which is preliminary data.</text>
</comment>
<accession>A0ABR0F4X4</accession>
<dbReference type="Pfam" id="PF16656">
    <property type="entry name" value="Pur_ac_phosph_N"/>
    <property type="match status" value="1"/>
</dbReference>
<evidence type="ECO:0000256" key="1">
    <source>
        <dbReference type="ARBA" id="ARBA00022729"/>
    </source>
</evidence>
<evidence type="ECO:0000256" key="3">
    <source>
        <dbReference type="RuleBase" id="RU361203"/>
    </source>
</evidence>
<dbReference type="InterPro" id="IPR041792">
    <property type="entry name" value="MPP_PAP"/>
</dbReference>
<dbReference type="Proteomes" id="UP001305779">
    <property type="component" value="Unassembled WGS sequence"/>
</dbReference>
<feature type="domain" description="Calcineurin-like phosphoesterase" evidence="4">
    <location>
        <begin position="162"/>
        <end position="398"/>
    </location>
</feature>
<keyword evidence="8" id="KW-1185">Reference proteome</keyword>
<keyword evidence="2" id="KW-0325">Glycoprotein</keyword>
<evidence type="ECO:0000259" key="4">
    <source>
        <dbReference type="Pfam" id="PF00149"/>
    </source>
</evidence>
<organism evidence="7 8">
    <name type="scientific">Zasmidium cellare</name>
    <name type="common">Wine cellar mold</name>
    <name type="synonym">Racodium cellare</name>
    <dbReference type="NCBI Taxonomy" id="395010"/>
    <lineage>
        <taxon>Eukaryota</taxon>
        <taxon>Fungi</taxon>
        <taxon>Dikarya</taxon>
        <taxon>Ascomycota</taxon>
        <taxon>Pezizomycotina</taxon>
        <taxon>Dothideomycetes</taxon>
        <taxon>Dothideomycetidae</taxon>
        <taxon>Mycosphaerellales</taxon>
        <taxon>Mycosphaerellaceae</taxon>
        <taxon>Zasmidium</taxon>
    </lineage>
</organism>
<comment type="similarity">
    <text evidence="3">Belongs to the metallophosphoesterase superfamily. Purple acid phosphatase family.</text>
</comment>